<dbReference type="GO" id="GO:0016120">
    <property type="term" value="P:carotene biosynthetic process"/>
    <property type="evidence" value="ECO:0007669"/>
    <property type="project" value="TreeGrafter"/>
</dbReference>
<keyword evidence="3" id="KW-1133">Transmembrane helix</keyword>
<dbReference type="PANTHER" id="PTHR35988">
    <property type="entry name" value="15-CIS-ZETA-CAROTENE ISOMERASE, CHLOROPLASTIC"/>
    <property type="match status" value="1"/>
</dbReference>
<dbReference type="GO" id="GO:0090471">
    <property type="term" value="F:9,15,9'-tri-cis-zeta-carotene isomerase activity"/>
    <property type="evidence" value="ECO:0007669"/>
    <property type="project" value="TreeGrafter"/>
</dbReference>
<evidence type="ECO:0000256" key="4">
    <source>
        <dbReference type="ARBA" id="ARBA00023136"/>
    </source>
</evidence>
<comment type="caution">
    <text evidence="7">The sequence shown here is derived from an EMBL/GenBank/DDBJ whole genome shotgun (WGS) entry which is preliminary data.</text>
</comment>
<keyword evidence="8" id="KW-1185">Reference proteome</keyword>
<evidence type="ECO:0000256" key="5">
    <source>
        <dbReference type="SAM" id="SignalP"/>
    </source>
</evidence>
<dbReference type="GO" id="GO:0009507">
    <property type="term" value="C:chloroplast"/>
    <property type="evidence" value="ECO:0007669"/>
    <property type="project" value="TreeGrafter"/>
</dbReference>
<feature type="domain" description="NnrU" evidence="6">
    <location>
        <begin position="1"/>
        <end position="47"/>
    </location>
</feature>
<keyword evidence="5" id="KW-0732">Signal</keyword>
<dbReference type="Proteomes" id="UP000265520">
    <property type="component" value="Unassembled WGS sequence"/>
</dbReference>
<dbReference type="Pfam" id="PF07298">
    <property type="entry name" value="NnrU"/>
    <property type="match status" value="1"/>
</dbReference>
<keyword evidence="4" id="KW-0472">Membrane</keyword>
<reference evidence="7 8" key="1">
    <citation type="journal article" date="2018" name="Front. Plant Sci.">
        <title>Red Clover (Trifolium pratense) and Zigzag Clover (T. medium) - A Picture of Genomic Similarities and Differences.</title>
        <authorList>
            <person name="Dluhosova J."/>
            <person name="Istvanek J."/>
            <person name="Nedelnik J."/>
            <person name="Repkova J."/>
        </authorList>
    </citation>
    <scope>NUCLEOTIDE SEQUENCE [LARGE SCALE GENOMIC DNA]</scope>
    <source>
        <strain evidence="8">cv. 10/8</strain>
        <tissue evidence="7">Leaf</tissue>
    </source>
</reference>
<sequence>MLILILIFAVFHSGMASLRDAGEKLIGERAFRVIFAGISLPLAVTTVV</sequence>
<evidence type="ECO:0000256" key="3">
    <source>
        <dbReference type="ARBA" id="ARBA00022989"/>
    </source>
</evidence>
<dbReference type="GO" id="GO:0016020">
    <property type="term" value="C:membrane"/>
    <property type="evidence" value="ECO:0007669"/>
    <property type="project" value="UniProtKB-SubCell"/>
</dbReference>
<evidence type="ECO:0000256" key="1">
    <source>
        <dbReference type="ARBA" id="ARBA00004141"/>
    </source>
</evidence>
<keyword evidence="7" id="KW-0413">Isomerase</keyword>
<evidence type="ECO:0000256" key="2">
    <source>
        <dbReference type="ARBA" id="ARBA00022692"/>
    </source>
</evidence>
<keyword evidence="2" id="KW-0812">Transmembrane</keyword>
<evidence type="ECO:0000313" key="8">
    <source>
        <dbReference type="Proteomes" id="UP000265520"/>
    </source>
</evidence>
<organism evidence="7 8">
    <name type="scientific">Trifolium medium</name>
    <dbReference type="NCBI Taxonomy" id="97028"/>
    <lineage>
        <taxon>Eukaryota</taxon>
        <taxon>Viridiplantae</taxon>
        <taxon>Streptophyta</taxon>
        <taxon>Embryophyta</taxon>
        <taxon>Tracheophyta</taxon>
        <taxon>Spermatophyta</taxon>
        <taxon>Magnoliopsida</taxon>
        <taxon>eudicotyledons</taxon>
        <taxon>Gunneridae</taxon>
        <taxon>Pentapetalae</taxon>
        <taxon>rosids</taxon>
        <taxon>fabids</taxon>
        <taxon>Fabales</taxon>
        <taxon>Fabaceae</taxon>
        <taxon>Papilionoideae</taxon>
        <taxon>50 kb inversion clade</taxon>
        <taxon>NPAAA clade</taxon>
        <taxon>Hologalegina</taxon>
        <taxon>IRL clade</taxon>
        <taxon>Trifolieae</taxon>
        <taxon>Trifolium</taxon>
    </lineage>
</organism>
<dbReference type="EMBL" id="LXQA010713374">
    <property type="protein sequence ID" value="MCI67277.1"/>
    <property type="molecule type" value="Genomic_DNA"/>
</dbReference>
<dbReference type="AlphaFoldDB" id="A0A392U3G1"/>
<proteinExistence type="predicted"/>
<feature type="non-terminal residue" evidence="7">
    <location>
        <position position="48"/>
    </location>
</feature>
<evidence type="ECO:0000313" key="7">
    <source>
        <dbReference type="EMBL" id="MCI67277.1"/>
    </source>
</evidence>
<dbReference type="InterPro" id="IPR009915">
    <property type="entry name" value="NnrU_dom"/>
</dbReference>
<feature type="chain" id="PRO_5017208975" evidence="5">
    <location>
        <begin position="17"/>
        <end position="48"/>
    </location>
</feature>
<protein>
    <submittedName>
        <fullName evidence="7">15-cis-zeta-carotene isomerase chloroplastic-like</fullName>
    </submittedName>
</protein>
<feature type="signal peptide" evidence="5">
    <location>
        <begin position="1"/>
        <end position="16"/>
    </location>
</feature>
<dbReference type="PANTHER" id="PTHR35988:SF2">
    <property type="entry name" value="15-CIS-ZETA-CAROTENE ISOMERASE, CHLOROPLASTIC"/>
    <property type="match status" value="1"/>
</dbReference>
<evidence type="ECO:0000259" key="6">
    <source>
        <dbReference type="Pfam" id="PF07298"/>
    </source>
</evidence>
<name>A0A392U3G1_9FABA</name>
<accession>A0A392U3G1</accession>
<comment type="subcellular location">
    <subcellularLocation>
        <location evidence="1">Membrane</location>
        <topology evidence="1">Multi-pass membrane protein</topology>
    </subcellularLocation>
</comment>